<proteinExistence type="predicted"/>
<dbReference type="PANTHER" id="PTHR16096:SF8">
    <property type="entry name" value="TRAFFICKING PROTEIN PARTICLE COMPLEX SUBUNIT 14"/>
    <property type="match status" value="1"/>
</dbReference>
<dbReference type="GO" id="GO:1990071">
    <property type="term" value="C:TRAPPII protein complex"/>
    <property type="evidence" value="ECO:0007669"/>
    <property type="project" value="TreeGrafter"/>
</dbReference>
<dbReference type="GO" id="GO:0060271">
    <property type="term" value="P:cilium assembly"/>
    <property type="evidence" value="ECO:0007669"/>
    <property type="project" value="InterPro"/>
</dbReference>
<dbReference type="InterPro" id="IPR055453">
    <property type="entry name" value="TRAPP14_N"/>
</dbReference>
<dbReference type="GO" id="GO:0043014">
    <property type="term" value="F:alpha-tubulin binding"/>
    <property type="evidence" value="ECO:0007669"/>
    <property type="project" value="InterPro"/>
</dbReference>
<dbReference type="Pfam" id="PF23652">
    <property type="entry name" value="TRAPP14_C"/>
    <property type="match status" value="1"/>
</dbReference>
<organism evidence="4">
    <name type="scientific">Octopus bimaculoides</name>
    <name type="common">California two-spotted octopus</name>
    <dbReference type="NCBI Taxonomy" id="37653"/>
    <lineage>
        <taxon>Eukaryota</taxon>
        <taxon>Metazoa</taxon>
        <taxon>Spiralia</taxon>
        <taxon>Lophotrochozoa</taxon>
        <taxon>Mollusca</taxon>
        <taxon>Cephalopoda</taxon>
        <taxon>Coleoidea</taxon>
        <taxon>Octopodiformes</taxon>
        <taxon>Octopoda</taxon>
        <taxon>Incirrata</taxon>
        <taxon>Octopodidae</taxon>
        <taxon>Octopus</taxon>
    </lineage>
</organism>
<dbReference type="InterPro" id="IPR031626">
    <property type="entry name" value="TRAPPC14"/>
</dbReference>
<evidence type="ECO:0000259" key="3">
    <source>
        <dbReference type="Pfam" id="PF23652"/>
    </source>
</evidence>
<feature type="compositionally biased region" description="Pro residues" evidence="1">
    <location>
        <begin position="588"/>
        <end position="598"/>
    </location>
</feature>
<feature type="domain" description="TRAPP14 C-terminal" evidence="3">
    <location>
        <begin position="384"/>
        <end position="506"/>
    </location>
</feature>
<evidence type="ECO:0008006" key="5">
    <source>
        <dbReference type="Google" id="ProtNLM"/>
    </source>
</evidence>
<dbReference type="AlphaFoldDB" id="A0A0L8GV98"/>
<feature type="domain" description="TRAPP14 N-terminal" evidence="2">
    <location>
        <begin position="83"/>
        <end position="252"/>
    </location>
</feature>
<accession>A0A0L8GV98</accession>
<dbReference type="Pfam" id="PF15806">
    <property type="entry name" value="TRAPP14_N"/>
    <property type="match status" value="1"/>
</dbReference>
<dbReference type="OrthoDB" id="6047286at2759"/>
<evidence type="ECO:0000256" key="1">
    <source>
        <dbReference type="SAM" id="MobiDB-lite"/>
    </source>
</evidence>
<dbReference type="EMBL" id="KQ420265">
    <property type="protein sequence ID" value="KOF80822.1"/>
    <property type="molecule type" value="Genomic_DNA"/>
</dbReference>
<feature type="region of interest" description="Disordered" evidence="1">
    <location>
        <begin position="559"/>
        <end position="608"/>
    </location>
</feature>
<evidence type="ECO:0000313" key="4">
    <source>
        <dbReference type="EMBL" id="KOF80822.1"/>
    </source>
</evidence>
<dbReference type="STRING" id="37653.A0A0L8GV98"/>
<dbReference type="PANTHER" id="PTHR16096">
    <property type="entry name" value="MICROTUBULE-ASSOCIATED PROTEIN 11"/>
    <property type="match status" value="1"/>
</dbReference>
<sequence>MEEHADNVDEASSLELIVSDKNKPFSTDDDAYQQLKSVYIGQSIDVFVLVKYCPERDKYSDLESWRSRICQLGVHGCLTPAPETERNNDECRLTSKEPSVDHSWHFGECKICLSFTEGSDSRTVSHFHLKEKPYFSKGNIYVIPLNLSLTSVPGGCKQVLLSVAVWLSKTPTPTEWMALEKDFCLSPDSSTGLPPTPKTVTKQSLSCLLNLIQPPKLKCHLAQAAGKQFILLEVHNSTYEDVTISNCWVLPSSCHWATRSPTEPLCEHNSKECSFDQPFNFRTDYSSSSSNSRSFGQSFCESDQHSQKVSLLKTDNSTFPLYLSPGEVLSLVFTVQQKELEGPNMMFSLAAHISWCSQQAKLMDEPKTVTTYSLPNIKLHHPPFVVSVSCKDEITVGRSFNVLYTISNKLQDFLALRLYWNPTPSSSIVETKEGYINIKAPKHNVMNSIICQDPDVLLGSCPKGSTMTANVRFQVLHPGLFELGQHMKLNLRYALPSSTESRQHEISSPTDSMSTLSPDEQLMASEELWRERSGSTSSVRSAGFLSCDERRRSYATKSYSFGDLGPASSSESDTGKHRKFKNIERSPRLPPPRPPPPRKLSRAEQIVTNPRNFLKESYQLYLPQIL</sequence>
<reference evidence="4" key="1">
    <citation type="submission" date="2015-07" db="EMBL/GenBank/DDBJ databases">
        <title>MeaNS - Measles Nucleotide Surveillance Program.</title>
        <authorList>
            <person name="Tran T."/>
            <person name="Druce J."/>
        </authorList>
    </citation>
    <scope>NUCLEOTIDE SEQUENCE</scope>
    <source>
        <strain evidence="4">UCB-OBI-ISO-001</strain>
        <tissue evidence="4">Gonad</tissue>
    </source>
</reference>
<protein>
    <recommendedName>
        <fullName evidence="5">Microtubule-associated protein 11-like</fullName>
    </recommendedName>
</protein>
<gene>
    <name evidence="4" type="ORF">OCBIM_22027365mg</name>
</gene>
<dbReference type="InterPro" id="IPR055452">
    <property type="entry name" value="TRAPP14_C"/>
</dbReference>
<name>A0A0L8GV98_OCTBM</name>
<evidence type="ECO:0000259" key="2">
    <source>
        <dbReference type="Pfam" id="PF15806"/>
    </source>
</evidence>